<evidence type="ECO:0000256" key="5">
    <source>
        <dbReference type="ARBA" id="ARBA00023002"/>
    </source>
</evidence>
<evidence type="ECO:0000313" key="12">
    <source>
        <dbReference type="Proteomes" id="UP000005222"/>
    </source>
</evidence>
<keyword evidence="6 8" id="KW-0408">Iron</keyword>
<keyword evidence="12" id="KW-1185">Reference proteome</keyword>
<sequence length="525" mass="60891">MTEMSTVEEYKQIVTPYLTKWYVVTTFLVVLWYAISAYNTSRIKKKLGCEEPKRYLKSSFSFIWFARIMLRYKKEGRLPEFVGNIFKEMDSDTFWVKIFYLPVFCTKNHENIKVLLATQFNDFALGYRHAHFKPMLGDGIFTLDGEGWKNSRAMLRPQFVREQIAHTQSLESHLQIFAKHIEASKGSTINIQDLFFKFTVDTATEFLFGESVNSLCDESIGLAPPNDFDGRAGFADAFNLSQSYLASRSYVQVLYFLIDNKEFRGSIKRVHKFADYYVRKALSYSDEELEKLSASGYIFLYELVKQTRNRKILQDQLLNILVAGRDTTAGLLSFTFFELARNPEVFEKLKSEVYKHFGDNENPRLGSITFESMKKCEYLKWVLNEILRLYPSVPQNFRVATKNTTLPRGGGADGQSPMYIPKGSTIAYSVYFTHRNPEIYGKDAEEFRPERWANLKNLGWAYLPFNGGPRICLGQQFALTEASYVVIRLLQMFPHLESRDDTYPPKVSFQLTMCHQEGVYVSMRK</sequence>
<keyword evidence="5 9" id="KW-0560">Oxidoreductase</keyword>
<dbReference type="InterPro" id="IPR001128">
    <property type="entry name" value="Cyt_P450"/>
</dbReference>
<evidence type="ECO:0000256" key="9">
    <source>
        <dbReference type="RuleBase" id="RU000461"/>
    </source>
</evidence>
<dbReference type="Gene3D" id="1.10.630.10">
    <property type="entry name" value="Cytochrome P450"/>
    <property type="match status" value="1"/>
</dbReference>
<dbReference type="HOGENOM" id="CLU_001570_27_0_1"/>
<keyword evidence="4 8" id="KW-0479">Metal-binding</keyword>
<gene>
    <name evidence="11" type="primary">Piso0_002820</name>
    <name evidence="11" type="ORF">GNLVRS01_PISO0J20293g</name>
</gene>
<comment type="similarity">
    <text evidence="2 9">Belongs to the cytochrome P450 family.</text>
</comment>
<protein>
    <submittedName>
        <fullName evidence="11">Piso0_002820 protein</fullName>
    </submittedName>
</protein>
<proteinExistence type="inferred from homology"/>
<dbReference type="OrthoDB" id="1470350at2759"/>
<dbReference type="PRINTS" id="PR00464">
    <property type="entry name" value="EP450II"/>
</dbReference>
<feature type="transmembrane region" description="Helical" evidence="10">
    <location>
        <begin position="20"/>
        <end position="38"/>
    </location>
</feature>
<dbReference type="InterPro" id="IPR002402">
    <property type="entry name" value="Cyt_P450_E_grp-II"/>
</dbReference>
<dbReference type="InParanoid" id="G8YDL5"/>
<evidence type="ECO:0000256" key="8">
    <source>
        <dbReference type="PIRSR" id="PIRSR602402-1"/>
    </source>
</evidence>
<dbReference type="STRING" id="559304.G8YDL5"/>
<dbReference type="OMA" id="PPAFSYI"/>
<dbReference type="CDD" id="cd11063">
    <property type="entry name" value="CYP52"/>
    <property type="match status" value="1"/>
</dbReference>
<evidence type="ECO:0000256" key="1">
    <source>
        <dbReference type="ARBA" id="ARBA00001971"/>
    </source>
</evidence>
<dbReference type="SUPFAM" id="SSF48264">
    <property type="entry name" value="Cytochrome P450"/>
    <property type="match status" value="1"/>
</dbReference>
<reference evidence="11 12" key="1">
    <citation type="journal article" date="2012" name="G3 (Bethesda)">
        <title>Pichia sorbitophila, an interspecies yeast hybrid reveals early steps of genome resolution following polyploidization.</title>
        <authorList>
            <person name="Leh Louis V."/>
            <person name="Despons L."/>
            <person name="Friedrich A."/>
            <person name="Martin T."/>
            <person name="Durrens P."/>
            <person name="Casaregola S."/>
            <person name="Neuveglise C."/>
            <person name="Fairhead C."/>
            <person name="Marck C."/>
            <person name="Cruz J.A."/>
            <person name="Straub M.L."/>
            <person name="Kugler V."/>
            <person name="Sacerdot C."/>
            <person name="Uzunov Z."/>
            <person name="Thierry A."/>
            <person name="Weiss S."/>
            <person name="Bleykasten C."/>
            <person name="De Montigny J."/>
            <person name="Jacques N."/>
            <person name="Jung P."/>
            <person name="Lemaire M."/>
            <person name="Mallet S."/>
            <person name="Morel G."/>
            <person name="Richard G.F."/>
            <person name="Sarkar A."/>
            <person name="Savel G."/>
            <person name="Schacherer J."/>
            <person name="Seret M.L."/>
            <person name="Talla E."/>
            <person name="Samson G."/>
            <person name="Jubin C."/>
            <person name="Poulain J."/>
            <person name="Vacherie B."/>
            <person name="Barbe V."/>
            <person name="Pelletier E."/>
            <person name="Sherman D.J."/>
            <person name="Westhof E."/>
            <person name="Weissenbach J."/>
            <person name="Baret P.V."/>
            <person name="Wincker P."/>
            <person name="Gaillardin C."/>
            <person name="Dujon B."/>
            <person name="Souciet J.L."/>
        </authorList>
    </citation>
    <scope>NUCLEOTIDE SEQUENCE [LARGE SCALE GENOMIC DNA]</scope>
    <source>
        <strain evidence="12">ATCC MYA-4447 / BCRC 22081 / CBS 7064 / NBRC 10061 / NRRL Y-12695</strain>
    </source>
</reference>
<evidence type="ECO:0000313" key="11">
    <source>
        <dbReference type="EMBL" id="CCE83046.1"/>
    </source>
</evidence>
<dbReference type="eggNOG" id="KOG0157">
    <property type="taxonomic scope" value="Eukaryota"/>
</dbReference>
<organism evidence="11 12">
    <name type="scientific">Pichia sorbitophila (strain ATCC MYA-4447 / BCRC 22081 / CBS 7064 / NBRC 10061 / NRRL Y-12695)</name>
    <name type="common">Hybrid yeast</name>
    <dbReference type="NCBI Taxonomy" id="559304"/>
    <lineage>
        <taxon>Eukaryota</taxon>
        <taxon>Fungi</taxon>
        <taxon>Dikarya</taxon>
        <taxon>Ascomycota</taxon>
        <taxon>Saccharomycotina</taxon>
        <taxon>Pichiomycetes</taxon>
        <taxon>Debaryomycetaceae</taxon>
        <taxon>Millerozyma</taxon>
    </lineage>
</organism>
<dbReference type="InterPro" id="IPR002974">
    <property type="entry name" value="Cyt_P450_E_CYP52_ascomycetes"/>
</dbReference>
<dbReference type="GO" id="GO:0005506">
    <property type="term" value="F:iron ion binding"/>
    <property type="evidence" value="ECO:0007669"/>
    <property type="project" value="InterPro"/>
</dbReference>
<dbReference type="InterPro" id="IPR017972">
    <property type="entry name" value="Cyt_P450_CS"/>
</dbReference>
<evidence type="ECO:0000256" key="3">
    <source>
        <dbReference type="ARBA" id="ARBA00022617"/>
    </source>
</evidence>
<dbReference type="PRINTS" id="PR00385">
    <property type="entry name" value="P450"/>
</dbReference>
<dbReference type="Pfam" id="PF00067">
    <property type="entry name" value="p450"/>
    <property type="match status" value="1"/>
</dbReference>
<dbReference type="EMBL" id="FO082050">
    <property type="protein sequence ID" value="CCE83046.1"/>
    <property type="molecule type" value="Genomic_DNA"/>
</dbReference>
<evidence type="ECO:0000256" key="2">
    <source>
        <dbReference type="ARBA" id="ARBA00010617"/>
    </source>
</evidence>
<dbReference type="PROSITE" id="PS00086">
    <property type="entry name" value="CYTOCHROME_P450"/>
    <property type="match status" value="1"/>
</dbReference>
<comment type="cofactor">
    <cofactor evidence="1 8">
        <name>heme</name>
        <dbReference type="ChEBI" id="CHEBI:30413"/>
    </cofactor>
</comment>
<evidence type="ECO:0000256" key="7">
    <source>
        <dbReference type="ARBA" id="ARBA00023033"/>
    </source>
</evidence>
<keyword evidence="7 9" id="KW-0503">Monooxygenase</keyword>
<evidence type="ECO:0000256" key="6">
    <source>
        <dbReference type="ARBA" id="ARBA00023004"/>
    </source>
</evidence>
<dbReference type="PRINTS" id="PR01239">
    <property type="entry name" value="EP450IICYP52"/>
</dbReference>
<dbReference type="PANTHER" id="PTHR24287:SF1">
    <property type="entry name" value="P450, PUTATIVE (EUROFUNG)-RELATED"/>
    <property type="match status" value="1"/>
</dbReference>
<dbReference type="PANTHER" id="PTHR24287">
    <property type="entry name" value="P450, PUTATIVE (EUROFUNG)-RELATED"/>
    <property type="match status" value="1"/>
</dbReference>
<evidence type="ECO:0000256" key="4">
    <source>
        <dbReference type="ARBA" id="ARBA00022723"/>
    </source>
</evidence>
<evidence type="ECO:0000256" key="10">
    <source>
        <dbReference type="SAM" id="Phobius"/>
    </source>
</evidence>
<name>G8YDL5_PICSO</name>
<keyword evidence="10" id="KW-0472">Membrane</keyword>
<dbReference type="GO" id="GO:0016712">
    <property type="term" value="F:oxidoreductase activity, acting on paired donors, with incorporation or reduction of molecular oxygen, reduced flavin or flavoprotein as one donor, and incorporation of one atom of oxygen"/>
    <property type="evidence" value="ECO:0007669"/>
    <property type="project" value="InterPro"/>
</dbReference>
<keyword evidence="3 8" id="KW-0349">Heme</keyword>
<feature type="binding site" description="axial binding residue" evidence="8">
    <location>
        <position position="472"/>
    </location>
    <ligand>
        <name>heme</name>
        <dbReference type="ChEBI" id="CHEBI:30413"/>
    </ligand>
    <ligandPart>
        <name>Fe</name>
        <dbReference type="ChEBI" id="CHEBI:18248"/>
    </ligandPart>
</feature>
<keyword evidence="10" id="KW-1133">Transmembrane helix</keyword>
<dbReference type="InterPro" id="IPR047146">
    <property type="entry name" value="Cyt_P450_E_CYP52_fungi"/>
</dbReference>
<keyword evidence="10" id="KW-0812">Transmembrane</keyword>
<dbReference type="GO" id="GO:0020037">
    <property type="term" value="F:heme binding"/>
    <property type="evidence" value="ECO:0007669"/>
    <property type="project" value="InterPro"/>
</dbReference>
<dbReference type="AlphaFoldDB" id="G8YDL5"/>
<dbReference type="InterPro" id="IPR036396">
    <property type="entry name" value="Cyt_P450_sf"/>
</dbReference>
<accession>G8YDL5</accession>
<dbReference type="Proteomes" id="UP000005222">
    <property type="component" value="Chromosome J"/>
</dbReference>